<dbReference type="AlphaFoldDB" id="A0A4U0H259"/>
<keyword evidence="1" id="KW-0472">Membrane</keyword>
<evidence type="ECO:0000256" key="1">
    <source>
        <dbReference type="SAM" id="Phobius"/>
    </source>
</evidence>
<keyword evidence="1" id="KW-1133">Transmembrane helix</keyword>
<sequence length="125" mass="14139">MKYLTIVLLTFLVASCANVLGVFVLQSLDQIGTADTDMKNLPYGIAIGFNLFLALGTFPTFLNLMPWVRNNNFWSTLSFFLLPLVIMSYLAFSLEEEVLIGIGFCIPYIIVLTVFFVRLRKQNDV</sequence>
<dbReference type="PROSITE" id="PS51257">
    <property type="entry name" value="PROKAR_LIPOPROTEIN"/>
    <property type="match status" value="1"/>
</dbReference>
<dbReference type="OrthoDB" id="766079at2"/>
<dbReference type="Proteomes" id="UP000309872">
    <property type="component" value="Unassembled WGS sequence"/>
</dbReference>
<evidence type="ECO:0000313" key="2">
    <source>
        <dbReference type="EMBL" id="TJY65693.1"/>
    </source>
</evidence>
<name>A0A4U0H259_9SPHI</name>
<comment type="caution">
    <text evidence="2">The sequence shown here is derived from an EMBL/GenBank/DDBJ whole genome shotgun (WGS) entry which is preliminary data.</text>
</comment>
<reference evidence="2 3" key="1">
    <citation type="submission" date="2019-04" db="EMBL/GenBank/DDBJ databases">
        <title>Sphingobacterium olei sp. nov., isolated from oil-contaminated soil.</title>
        <authorList>
            <person name="Liu B."/>
        </authorList>
    </citation>
    <scope>NUCLEOTIDE SEQUENCE [LARGE SCALE GENOMIC DNA]</scope>
    <source>
        <strain evidence="2 3">Y3L14</strain>
    </source>
</reference>
<dbReference type="EMBL" id="SUKA01000003">
    <property type="protein sequence ID" value="TJY65693.1"/>
    <property type="molecule type" value="Genomic_DNA"/>
</dbReference>
<gene>
    <name evidence="2" type="ORF">FAZ19_11245</name>
</gene>
<evidence type="ECO:0008006" key="4">
    <source>
        <dbReference type="Google" id="ProtNLM"/>
    </source>
</evidence>
<protein>
    <recommendedName>
        <fullName evidence="4">Lipoprotein</fullName>
    </recommendedName>
</protein>
<feature type="transmembrane region" description="Helical" evidence="1">
    <location>
        <begin position="40"/>
        <end position="61"/>
    </location>
</feature>
<feature type="transmembrane region" description="Helical" evidence="1">
    <location>
        <begin position="73"/>
        <end position="92"/>
    </location>
</feature>
<proteinExistence type="predicted"/>
<feature type="transmembrane region" description="Helical" evidence="1">
    <location>
        <begin position="98"/>
        <end position="119"/>
    </location>
</feature>
<organism evidence="2 3">
    <name type="scientific">Sphingobacterium alkalisoli</name>
    <dbReference type="NCBI Taxonomy" id="1874115"/>
    <lineage>
        <taxon>Bacteria</taxon>
        <taxon>Pseudomonadati</taxon>
        <taxon>Bacteroidota</taxon>
        <taxon>Sphingobacteriia</taxon>
        <taxon>Sphingobacteriales</taxon>
        <taxon>Sphingobacteriaceae</taxon>
        <taxon>Sphingobacterium</taxon>
    </lineage>
</organism>
<dbReference type="RefSeq" id="WP_136820822.1">
    <property type="nucleotide sequence ID" value="NZ_BMJX01000003.1"/>
</dbReference>
<accession>A0A4U0H259</accession>
<keyword evidence="3" id="KW-1185">Reference proteome</keyword>
<evidence type="ECO:0000313" key="3">
    <source>
        <dbReference type="Proteomes" id="UP000309872"/>
    </source>
</evidence>
<keyword evidence="1" id="KW-0812">Transmembrane</keyword>